<keyword evidence="2" id="KW-1185">Reference proteome</keyword>
<organism evidence="1 2">
    <name type="scientific">Stephania cephalantha</name>
    <dbReference type="NCBI Taxonomy" id="152367"/>
    <lineage>
        <taxon>Eukaryota</taxon>
        <taxon>Viridiplantae</taxon>
        <taxon>Streptophyta</taxon>
        <taxon>Embryophyta</taxon>
        <taxon>Tracheophyta</taxon>
        <taxon>Spermatophyta</taxon>
        <taxon>Magnoliopsida</taxon>
        <taxon>Ranunculales</taxon>
        <taxon>Menispermaceae</taxon>
        <taxon>Menispermoideae</taxon>
        <taxon>Cissampelideae</taxon>
        <taxon>Stephania</taxon>
    </lineage>
</organism>
<name>A0AAP0K820_9MAGN</name>
<dbReference type="EMBL" id="JBBNAG010000003">
    <property type="protein sequence ID" value="KAK9147676.1"/>
    <property type="molecule type" value="Genomic_DNA"/>
</dbReference>
<accession>A0AAP0K820</accession>
<dbReference type="Proteomes" id="UP001419268">
    <property type="component" value="Unassembled WGS sequence"/>
</dbReference>
<comment type="caution">
    <text evidence="1">The sequence shown here is derived from an EMBL/GenBank/DDBJ whole genome shotgun (WGS) entry which is preliminary data.</text>
</comment>
<protein>
    <submittedName>
        <fullName evidence="1">Uncharacterized protein</fullName>
    </submittedName>
</protein>
<reference evidence="1 2" key="1">
    <citation type="submission" date="2024-01" db="EMBL/GenBank/DDBJ databases">
        <title>Genome assemblies of Stephania.</title>
        <authorList>
            <person name="Yang L."/>
        </authorList>
    </citation>
    <scope>NUCLEOTIDE SEQUENCE [LARGE SCALE GENOMIC DNA]</scope>
    <source>
        <strain evidence="1">JXDWG</strain>
        <tissue evidence="1">Leaf</tissue>
    </source>
</reference>
<gene>
    <name evidence="1" type="ORF">Scep_006433</name>
</gene>
<proteinExistence type="predicted"/>
<sequence length="55" mass="6642">MGPTQSYVRANGKHKYYLSLCEQHQRQTAMVFLEEDNMHPYQQHHNKLHLDRTCQ</sequence>
<dbReference type="AlphaFoldDB" id="A0AAP0K820"/>
<evidence type="ECO:0000313" key="1">
    <source>
        <dbReference type="EMBL" id="KAK9147676.1"/>
    </source>
</evidence>
<evidence type="ECO:0000313" key="2">
    <source>
        <dbReference type="Proteomes" id="UP001419268"/>
    </source>
</evidence>